<protein>
    <submittedName>
        <fullName evidence="1">Protein SERAC1</fullName>
    </submittedName>
</protein>
<dbReference type="EMBL" id="GBRD01011000">
    <property type="protein sequence ID" value="JAG54824.1"/>
    <property type="molecule type" value="Transcribed_RNA"/>
</dbReference>
<dbReference type="AlphaFoldDB" id="A0A0A9YI55"/>
<name>A0A0A9YI55_LYGHE</name>
<evidence type="ECO:0000313" key="1">
    <source>
        <dbReference type="EMBL" id="JAG31864.1"/>
    </source>
</evidence>
<gene>
    <name evidence="1" type="primary">SERAC1_0</name>
    <name evidence="1" type="ORF">CM83_99496</name>
</gene>
<accession>A0A0A9YI55</accession>
<proteinExistence type="predicted"/>
<reference evidence="1" key="1">
    <citation type="journal article" date="2014" name="PLoS ONE">
        <title>Transcriptome-Based Identification of ABC Transporters in the Western Tarnished Plant Bug Lygus hesperus.</title>
        <authorList>
            <person name="Hull J.J."/>
            <person name="Chaney K."/>
            <person name="Geib S.M."/>
            <person name="Fabrick J.A."/>
            <person name="Brent C.S."/>
            <person name="Walsh D."/>
            <person name="Lavine L.C."/>
        </authorList>
    </citation>
    <scope>NUCLEOTIDE SEQUENCE</scope>
</reference>
<feature type="non-terminal residue" evidence="1">
    <location>
        <position position="189"/>
    </location>
</feature>
<evidence type="ECO:0000313" key="2">
    <source>
        <dbReference type="EMBL" id="JAG54824.1"/>
    </source>
</evidence>
<sequence>MIKAFYNFGNFLKRNRFVIAASLSTFSIGTLTALYAVHVTIKRLENIVDPSVTCVQKPAQYIYLTSSNVQDLEDNRPWEIEKWEKRNEVPYWSKWIEKRAKGLSWRLLEMVSSAKTMKEKIRTIKILTSLSYLEDSDYQHLAQRCDCKTAAILAREPDVDTRFFLSPPMRKECFDKNCLLDRFHDLFLE</sequence>
<reference evidence="1" key="2">
    <citation type="submission" date="2014-07" db="EMBL/GenBank/DDBJ databases">
        <authorList>
            <person name="Hull J."/>
        </authorList>
    </citation>
    <scope>NUCLEOTIDE SEQUENCE</scope>
</reference>
<dbReference type="EMBL" id="GBHO01011740">
    <property type="protein sequence ID" value="JAG31864.1"/>
    <property type="molecule type" value="Transcribed_RNA"/>
</dbReference>
<reference evidence="2" key="3">
    <citation type="submission" date="2014-09" db="EMBL/GenBank/DDBJ databases">
        <authorList>
            <person name="Magalhaes I.L.F."/>
            <person name="Oliveira U."/>
            <person name="Santos F.R."/>
            <person name="Vidigal T.H.D.A."/>
            <person name="Brescovit A.D."/>
            <person name="Santos A.J."/>
        </authorList>
    </citation>
    <scope>NUCLEOTIDE SEQUENCE</scope>
</reference>
<organism evidence="1">
    <name type="scientific">Lygus hesperus</name>
    <name type="common">Western plant bug</name>
    <dbReference type="NCBI Taxonomy" id="30085"/>
    <lineage>
        <taxon>Eukaryota</taxon>
        <taxon>Metazoa</taxon>
        <taxon>Ecdysozoa</taxon>
        <taxon>Arthropoda</taxon>
        <taxon>Hexapoda</taxon>
        <taxon>Insecta</taxon>
        <taxon>Pterygota</taxon>
        <taxon>Neoptera</taxon>
        <taxon>Paraneoptera</taxon>
        <taxon>Hemiptera</taxon>
        <taxon>Heteroptera</taxon>
        <taxon>Panheteroptera</taxon>
        <taxon>Cimicomorpha</taxon>
        <taxon>Miridae</taxon>
        <taxon>Mirini</taxon>
        <taxon>Lygus</taxon>
    </lineage>
</organism>